<dbReference type="InParanoid" id="A0A1J7JR24"/>
<evidence type="ECO:0000259" key="8">
    <source>
        <dbReference type="PROSITE" id="PS50048"/>
    </source>
</evidence>
<dbReference type="GO" id="GO:0000981">
    <property type="term" value="F:DNA-binding transcription factor activity, RNA polymerase II-specific"/>
    <property type="evidence" value="ECO:0007669"/>
    <property type="project" value="InterPro"/>
</dbReference>
<keyword evidence="3" id="KW-0805">Transcription regulation</keyword>
<evidence type="ECO:0000256" key="6">
    <source>
        <dbReference type="ARBA" id="ARBA00023242"/>
    </source>
</evidence>
<dbReference type="Proteomes" id="UP000182658">
    <property type="component" value="Unassembled WGS sequence"/>
</dbReference>
<protein>
    <recommendedName>
        <fullName evidence="8">Zn(2)-C6 fungal-type domain-containing protein</fullName>
    </recommendedName>
</protein>
<dbReference type="Gene3D" id="4.10.240.10">
    <property type="entry name" value="Zn(2)-C6 fungal-type DNA-binding domain"/>
    <property type="match status" value="1"/>
</dbReference>
<evidence type="ECO:0000313" key="9">
    <source>
        <dbReference type="EMBL" id="OIW32400.1"/>
    </source>
</evidence>
<dbReference type="CDD" id="cd12148">
    <property type="entry name" value="fungal_TF_MHR"/>
    <property type="match status" value="1"/>
</dbReference>
<dbReference type="CDD" id="cd00067">
    <property type="entry name" value="GAL4"/>
    <property type="match status" value="1"/>
</dbReference>
<dbReference type="OrthoDB" id="5278208at2759"/>
<feature type="compositionally biased region" description="Low complexity" evidence="7">
    <location>
        <begin position="221"/>
        <end position="232"/>
    </location>
</feature>
<keyword evidence="6" id="KW-0539">Nucleus</keyword>
<evidence type="ECO:0000256" key="7">
    <source>
        <dbReference type="SAM" id="MobiDB-lite"/>
    </source>
</evidence>
<comment type="subcellular location">
    <subcellularLocation>
        <location evidence="1">Nucleus</location>
    </subcellularLocation>
</comment>
<dbReference type="GO" id="GO:0008270">
    <property type="term" value="F:zinc ion binding"/>
    <property type="evidence" value="ECO:0007669"/>
    <property type="project" value="InterPro"/>
</dbReference>
<feature type="domain" description="Zn(2)-C6 fungal-type" evidence="8">
    <location>
        <begin position="91"/>
        <end position="121"/>
    </location>
</feature>
<evidence type="ECO:0000256" key="3">
    <source>
        <dbReference type="ARBA" id="ARBA00023015"/>
    </source>
</evidence>
<dbReference type="InterPro" id="IPR021858">
    <property type="entry name" value="Fun_TF"/>
</dbReference>
<dbReference type="PANTHER" id="PTHR37534:SF10">
    <property type="entry name" value="ZN(II)2CYS6 TRANSCRIPTION FACTOR (EUROFUNG)"/>
    <property type="match status" value="1"/>
</dbReference>
<dbReference type="Pfam" id="PF11951">
    <property type="entry name" value="Fungal_trans_2"/>
    <property type="match status" value="1"/>
</dbReference>
<evidence type="ECO:0000256" key="2">
    <source>
        <dbReference type="ARBA" id="ARBA00022833"/>
    </source>
</evidence>
<evidence type="ECO:0000256" key="5">
    <source>
        <dbReference type="ARBA" id="ARBA00023163"/>
    </source>
</evidence>
<accession>A0A1J7JR24</accession>
<dbReference type="GO" id="GO:0000976">
    <property type="term" value="F:transcription cis-regulatory region binding"/>
    <property type="evidence" value="ECO:0007669"/>
    <property type="project" value="TreeGrafter"/>
</dbReference>
<proteinExistence type="predicted"/>
<feature type="region of interest" description="Disordered" evidence="7">
    <location>
        <begin position="120"/>
        <end position="232"/>
    </location>
</feature>
<gene>
    <name evidence="9" type="ORF">CONLIGDRAFT_267885</name>
</gene>
<dbReference type="SMART" id="SM00066">
    <property type="entry name" value="GAL4"/>
    <property type="match status" value="1"/>
</dbReference>
<dbReference type="PROSITE" id="PS00463">
    <property type="entry name" value="ZN2_CY6_FUNGAL_1"/>
    <property type="match status" value="1"/>
</dbReference>
<name>A0A1J7JR24_9PEZI</name>
<keyword evidence="4" id="KW-0238">DNA-binding</keyword>
<sequence length="719" mass="80985">MSDYYHHFLSSMTGVGAQPPNANFNPQDAPLPLQQPPAMSHPGVPPNPYQSLGYFTGFPEPIMFNAPKSQRSRRKSAPGLDHIKHRRTRSGCYTCRSRRVKCDETRPVCERCRKGKRECIYPEPPAQKGASSGSSKDGTGPSQHTSPTSSIGDDDDDMDQDQKLEPILDEDEVDSEGPSQHSTRPLRPPRRSSTTSSFGLQLAPFSTRHGSETPSFDGNKSSSPSASTGTGSSFTPAALQFSDFSWQTTSFPPDWSALPQEIQFYLNYFCENITHYHYCMITDSADFFRLILPSIALRHEALLYAVVGFAAYHHTLKNPNGQINEFLQYYNKSVTLLLGFLKKKEKHNIGTLLTILQLAAIEEYLGDWVNLMGHQRAAFEVINELFTPLSAMQTSTSRTILTWYVRFDIFVGIMGNFETALPREWFSTAVDFYLAQADSEPDNVMWKTEERSARLRLISMEMSILYGKGARGALAGDHYLAEHRRLSQELQNWKDSWDPAMTDPALLVTDFSANELLTSDDAVRSFTPGILYHPPLFASTLLTCEWRSIVIMHGSQAIMDVNAESQLAMLGEHAYAICQIFETVERWPSTPKGSLISIHACLAIATLFLPRDPKHHSWIRRKFALLESMGYIFPLTMRMRMAELFGDQSCVRWWLADDEGFTEILKNVRIFADERNATAVTAQSENLRQIRHIFSRLQLGGLSDSPQSDDAVQAERKGR</sequence>
<dbReference type="InterPro" id="IPR036864">
    <property type="entry name" value="Zn2-C6_fun-type_DNA-bd_sf"/>
</dbReference>
<evidence type="ECO:0000256" key="4">
    <source>
        <dbReference type="ARBA" id="ARBA00023125"/>
    </source>
</evidence>
<dbReference type="InterPro" id="IPR001138">
    <property type="entry name" value="Zn2Cys6_DnaBD"/>
</dbReference>
<keyword evidence="5" id="KW-0804">Transcription</keyword>
<dbReference type="PANTHER" id="PTHR37534">
    <property type="entry name" value="TRANSCRIPTIONAL ACTIVATOR PROTEIN UGA3"/>
    <property type="match status" value="1"/>
</dbReference>
<dbReference type="Pfam" id="PF00172">
    <property type="entry name" value="Zn_clus"/>
    <property type="match status" value="1"/>
</dbReference>
<keyword evidence="2" id="KW-0862">Zinc</keyword>
<keyword evidence="10" id="KW-1185">Reference proteome</keyword>
<dbReference type="STRING" id="1408157.A0A1J7JR24"/>
<dbReference type="GO" id="GO:0045944">
    <property type="term" value="P:positive regulation of transcription by RNA polymerase II"/>
    <property type="evidence" value="ECO:0007669"/>
    <property type="project" value="TreeGrafter"/>
</dbReference>
<dbReference type="GO" id="GO:0005634">
    <property type="term" value="C:nucleus"/>
    <property type="evidence" value="ECO:0007669"/>
    <property type="project" value="UniProtKB-SubCell"/>
</dbReference>
<dbReference type="SUPFAM" id="SSF57701">
    <property type="entry name" value="Zn2/Cys6 DNA-binding domain"/>
    <property type="match status" value="1"/>
</dbReference>
<feature type="compositionally biased region" description="Polar residues" evidence="7">
    <location>
        <begin position="129"/>
        <end position="151"/>
    </location>
</feature>
<dbReference type="EMBL" id="KV875095">
    <property type="protein sequence ID" value="OIW32400.1"/>
    <property type="molecule type" value="Genomic_DNA"/>
</dbReference>
<organism evidence="9 10">
    <name type="scientific">Coniochaeta ligniaria NRRL 30616</name>
    <dbReference type="NCBI Taxonomy" id="1408157"/>
    <lineage>
        <taxon>Eukaryota</taxon>
        <taxon>Fungi</taxon>
        <taxon>Dikarya</taxon>
        <taxon>Ascomycota</taxon>
        <taxon>Pezizomycotina</taxon>
        <taxon>Sordariomycetes</taxon>
        <taxon>Sordariomycetidae</taxon>
        <taxon>Coniochaetales</taxon>
        <taxon>Coniochaetaceae</taxon>
        <taxon>Coniochaeta</taxon>
    </lineage>
</organism>
<evidence type="ECO:0000256" key="1">
    <source>
        <dbReference type="ARBA" id="ARBA00004123"/>
    </source>
</evidence>
<dbReference type="PROSITE" id="PS50048">
    <property type="entry name" value="ZN2_CY6_FUNGAL_2"/>
    <property type="match status" value="1"/>
</dbReference>
<dbReference type="AlphaFoldDB" id="A0A1J7JR24"/>
<evidence type="ECO:0000313" key="10">
    <source>
        <dbReference type="Proteomes" id="UP000182658"/>
    </source>
</evidence>
<reference evidence="9 10" key="1">
    <citation type="submission" date="2016-10" db="EMBL/GenBank/DDBJ databases">
        <title>Draft genome sequence of Coniochaeta ligniaria NRRL30616, a lignocellulolytic fungus for bioabatement of inhibitors in plant biomass hydrolysates.</title>
        <authorList>
            <consortium name="DOE Joint Genome Institute"/>
            <person name="Jimenez D.J."/>
            <person name="Hector R.E."/>
            <person name="Riley R."/>
            <person name="Sun H."/>
            <person name="Grigoriev I.V."/>
            <person name="Van Elsas J.D."/>
            <person name="Nichols N.N."/>
        </authorList>
    </citation>
    <scope>NUCLEOTIDE SEQUENCE [LARGE SCALE GENOMIC DNA]</scope>
    <source>
        <strain evidence="9 10">NRRL 30616</strain>
    </source>
</reference>